<proteinExistence type="predicted"/>
<organism evidence="1">
    <name type="scientific">marine sediment metagenome</name>
    <dbReference type="NCBI Taxonomy" id="412755"/>
    <lineage>
        <taxon>unclassified sequences</taxon>
        <taxon>metagenomes</taxon>
        <taxon>ecological metagenomes</taxon>
    </lineage>
</organism>
<comment type="caution">
    <text evidence="1">The sequence shown here is derived from an EMBL/GenBank/DDBJ whole genome shotgun (WGS) entry which is preliminary data.</text>
</comment>
<evidence type="ECO:0000313" key="1">
    <source>
        <dbReference type="EMBL" id="KKN48450.1"/>
    </source>
</evidence>
<feature type="non-terminal residue" evidence="1">
    <location>
        <position position="56"/>
    </location>
</feature>
<name>A0A0F9QVT4_9ZZZZ</name>
<accession>A0A0F9QVT4</accession>
<gene>
    <name evidence="1" type="ORF">LCGC14_0652670</name>
</gene>
<reference evidence="1" key="1">
    <citation type="journal article" date="2015" name="Nature">
        <title>Complex archaea that bridge the gap between prokaryotes and eukaryotes.</title>
        <authorList>
            <person name="Spang A."/>
            <person name="Saw J.H."/>
            <person name="Jorgensen S.L."/>
            <person name="Zaremba-Niedzwiedzka K."/>
            <person name="Martijn J."/>
            <person name="Lind A.E."/>
            <person name="van Eijk R."/>
            <person name="Schleper C."/>
            <person name="Guy L."/>
            <person name="Ettema T.J."/>
        </authorList>
    </citation>
    <scope>NUCLEOTIDE SEQUENCE</scope>
</reference>
<protein>
    <submittedName>
        <fullName evidence="1">Uncharacterized protein</fullName>
    </submittedName>
</protein>
<sequence length="56" mass="6772">MIIDSFVIKNENDSGFKIRQTVDTRSRLWIYRSINYKSFILTYNKCERNISFSVFI</sequence>
<dbReference type="AlphaFoldDB" id="A0A0F9QVT4"/>
<dbReference type="EMBL" id="LAZR01001220">
    <property type="protein sequence ID" value="KKN48450.1"/>
    <property type="molecule type" value="Genomic_DNA"/>
</dbReference>